<organism evidence="1 2">
    <name type="scientific">Persea americana</name>
    <name type="common">Avocado</name>
    <dbReference type="NCBI Taxonomy" id="3435"/>
    <lineage>
        <taxon>Eukaryota</taxon>
        <taxon>Viridiplantae</taxon>
        <taxon>Streptophyta</taxon>
        <taxon>Embryophyta</taxon>
        <taxon>Tracheophyta</taxon>
        <taxon>Spermatophyta</taxon>
        <taxon>Magnoliopsida</taxon>
        <taxon>Magnoliidae</taxon>
        <taxon>Laurales</taxon>
        <taxon>Lauraceae</taxon>
        <taxon>Persea</taxon>
    </lineage>
</organism>
<evidence type="ECO:0000313" key="2">
    <source>
        <dbReference type="Proteomes" id="UP001234297"/>
    </source>
</evidence>
<reference evidence="1 2" key="1">
    <citation type="journal article" date="2022" name="Hortic Res">
        <title>A haplotype resolved chromosomal level avocado genome allows analysis of novel avocado genes.</title>
        <authorList>
            <person name="Nath O."/>
            <person name="Fletcher S.J."/>
            <person name="Hayward A."/>
            <person name="Shaw L.M."/>
            <person name="Masouleh A.K."/>
            <person name="Furtado A."/>
            <person name="Henry R.J."/>
            <person name="Mitter N."/>
        </authorList>
    </citation>
    <scope>NUCLEOTIDE SEQUENCE [LARGE SCALE GENOMIC DNA]</scope>
    <source>
        <strain evidence="2">cv. Hass</strain>
    </source>
</reference>
<proteinExistence type="predicted"/>
<sequence length="152" mass="17478">MEGGRGDNDTNGSVVAAKGSLHHHNWWALDEDLGGAWEIGAIVWFLDLFDYYVNNDDQEVFSKELQLDAKVLYFDIGENKRGRFLKGLIFSRARHRLGIFALENPLLSLLKPPQNPYLLLLLLSHFFQAMDPTHLQQKLLPMERFNLQRVGN</sequence>
<name>A0ACC2LNQ3_PERAE</name>
<dbReference type="Proteomes" id="UP001234297">
    <property type="component" value="Chromosome 3"/>
</dbReference>
<protein>
    <submittedName>
        <fullName evidence="1">Uncharacterized protein</fullName>
    </submittedName>
</protein>
<comment type="caution">
    <text evidence="1">The sequence shown here is derived from an EMBL/GenBank/DDBJ whole genome shotgun (WGS) entry which is preliminary data.</text>
</comment>
<keyword evidence="2" id="KW-1185">Reference proteome</keyword>
<accession>A0ACC2LNQ3</accession>
<evidence type="ECO:0000313" key="1">
    <source>
        <dbReference type="EMBL" id="KAJ8634712.1"/>
    </source>
</evidence>
<gene>
    <name evidence="1" type="ORF">MRB53_008979</name>
</gene>
<dbReference type="EMBL" id="CM056811">
    <property type="protein sequence ID" value="KAJ8634712.1"/>
    <property type="molecule type" value="Genomic_DNA"/>
</dbReference>